<evidence type="ECO:0000313" key="2">
    <source>
        <dbReference type="EMBL" id="MBO8442084.1"/>
    </source>
</evidence>
<dbReference type="InterPro" id="IPR052339">
    <property type="entry name" value="Fe-S_Maturation_MIP18"/>
</dbReference>
<reference evidence="2" key="2">
    <citation type="journal article" date="2021" name="PeerJ">
        <title>Extensive microbial diversity within the chicken gut microbiome revealed by metagenomics and culture.</title>
        <authorList>
            <person name="Gilroy R."/>
            <person name="Ravi A."/>
            <person name="Getino M."/>
            <person name="Pursley I."/>
            <person name="Horton D.L."/>
            <person name="Alikhan N.F."/>
            <person name="Baker D."/>
            <person name="Gharbi K."/>
            <person name="Hall N."/>
            <person name="Watson M."/>
            <person name="Adriaenssens E.M."/>
            <person name="Foster-Nyarko E."/>
            <person name="Jarju S."/>
            <person name="Secka A."/>
            <person name="Antonio M."/>
            <person name="Oren A."/>
            <person name="Chaudhuri R.R."/>
            <person name="La Ragione R."/>
            <person name="Hildebrand F."/>
            <person name="Pallen M.J."/>
        </authorList>
    </citation>
    <scope>NUCLEOTIDE SEQUENCE</scope>
    <source>
        <strain evidence="2">C6-149</strain>
    </source>
</reference>
<proteinExistence type="predicted"/>
<dbReference type="PANTHER" id="PTHR42831">
    <property type="entry name" value="FE-S PROTEIN MATURATION AUXILIARY FACTOR YITW"/>
    <property type="match status" value="1"/>
</dbReference>
<dbReference type="Proteomes" id="UP000823614">
    <property type="component" value="Unassembled WGS sequence"/>
</dbReference>
<dbReference type="Gene3D" id="3.30.300.130">
    <property type="entry name" value="Fe-S cluster assembly (FSCA)"/>
    <property type="match status" value="1"/>
</dbReference>
<dbReference type="EMBL" id="JADIMP010000103">
    <property type="protein sequence ID" value="MBO8442084.1"/>
    <property type="molecule type" value="Genomic_DNA"/>
</dbReference>
<dbReference type="AlphaFoldDB" id="A0A9D9E677"/>
<reference evidence="2" key="1">
    <citation type="submission" date="2020-10" db="EMBL/GenBank/DDBJ databases">
        <authorList>
            <person name="Gilroy R."/>
        </authorList>
    </citation>
    <scope>NUCLEOTIDE SEQUENCE</scope>
    <source>
        <strain evidence="2">C6-149</strain>
    </source>
</reference>
<evidence type="ECO:0000259" key="1">
    <source>
        <dbReference type="Pfam" id="PF01883"/>
    </source>
</evidence>
<comment type="caution">
    <text evidence="2">The sequence shown here is derived from an EMBL/GenBank/DDBJ whole genome shotgun (WGS) entry which is preliminary data.</text>
</comment>
<organism evidence="2 3">
    <name type="scientific">Candidatus Gallilactobacillus intestinavium</name>
    <dbReference type="NCBI Taxonomy" id="2840838"/>
    <lineage>
        <taxon>Bacteria</taxon>
        <taxon>Bacillati</taxon>
        <taxon>Bacillota</taxon>
        <taxon>Bacilli</taxon>
        <taxon>Lactobacillales</taxon>
        <taxon>Lactobacillaceae</taxon>
        <taxon>Lactobacillaceae incertae sedis</taxon>
        <taxon>Candidatus Gallilactobacillus</taxon>
    </lineage>
</organism>
<gene>
    <name evidence="2" type="ORF">IAA89_06645</name>
</gene>
<dbReference type="InterPro" id="IPR034904">
    <property type="entry name" value="FSCA_dom_sf"/>
</dbReference>
<evidence type="ECO:0000313" key="3">
    <source>
        <dbReference type="Proteomes" id="UP000823614"/>
    </source>
</evidence>
<dbReference type="Pfam" id="PF01883">
    <property type="entry name" value="FeS_assembly_P"/>
    <property type="match status" value="1"/>
</dbReference>
<accession>A0A9D9E677</accession>
<feature type="domain" description="MIP18 family-like" evidence="1">
    <location>
        <begin position="17"/>
        <end position="88"/>
    </location>
</feature>
<dbReference type="SUPFAM" id="SSF117916">
    <property type="entry name" value="Fe-S cluster assembly (FSCA) domain-like"/>
    <property type="match status" value="1"/>
</dbReference>
<sequence length="114" mass="12759">MDEEKKKQDNLDEETIKSKVLNALESVIDPELGIDIVNLGLIYGVDLDDNGSCHLKMTLTTMGCPLSSFLQDEIFSALTKLDFVNDVDIQLVWNPVWTPDKMSRYAKIALGIRG</sequence>
<name>A0A9D9E677_9LACO</name>
<dbReference type="PANTHER" id="PTHR42831:SF1">
    <property type="entry name" value="FE-S PROTEIN MATURATION AUXILIARY FACTOR YITW"/>
    <property type="match status" value="1"/>
</dbReference>
<dbReference type="InterPro" id="IPR002744">
    <property type="entry name" value="MIP18-like"/>
</dbReference>
<protein>
    <submittedName>
        <fullName evidence="2">Metal-sulfur cluster assembly factor</fullName>
    </submittedName>
</protein>